<dbReference type="RefSeq" id="WP_284304776.1">
    <property type="nucleotide sequence ID" value="NZ_BSUO01000001.1"/>
</dbReference>
<dbReference type="PANTHER" id="PTHR36837:SF2">
    <property type="entry name" value="POLY(3-HYDROXYALKANOATE) POLYMERASE SUBUNIT PHAC"/>
    <property type="match status" value="1"/>
</dbReference>
<dbReference type="Pfam" id="PF06850">
    <property type="entry name" value="PHB_depo_C"/>
    <property type="match status" value="1"/>
</dbReference>
<protein>
    <submittedName>
        <fullName evidence="3">Poly(R)-hydroxyalkanoic acid synthase</fullName>
    </submittedName>
</protein>
<dbReference type="InterPro" id="IPR029058">
    <property type="entry name" value="AB_hydrolase_fold"/>
</dbReference>
<sequence>MSVLASMLKLPRTVLETSNILLTTEDAVIGATRKDVVWTHRTTTLYRYRSNKRTHPVPVLLVFALINRPMIFDLRPGHSFVEFLLDRGFDVFLVDWGVPSDADNDMGLDNYVCDELTWAVREVRRASGSNEISILGWCIGAVLTAMYASLNRGGPARNLVLLTMPVDAEGALYTTWMGSDSFDEQEVVDGLGNVAGEIVDWANKMMKPVQNHVTTRRRLFEQVHDGTVNRVAYQAMSKWVADNPPFAGRAFSQWIRWMYKENRLVRGRMELRGKRVDLRNLDQSILVVTASADHIAPRESTLPLLDLVSSDDVEHMDRVGGHIGLMAGSKARKEIWPDIADWLEPRSQN</sequence>
<comment type="caution">
    <text evidence="3">The sequence shown here is derived from an EMBL/GenBank/DDBJ whole genome shotgun (WGS) entry which is preliminary data.</text>
</comment>
<dbReference type="SUPFAM" id="SSF53474">
    <property type="entry name" value="alpha/beta-Hydrolases"/>
    <property type="match status" value="1"/>
</dbReference>
<feature type="domain" description="PHB de-polymerase C-terminal" evidence="2">
    <location>
        <begin position="253"/>
        <end position="344"/>
    </location>
</feature>
<dbReference type="PANTHER" id="PTHR36837">
    <property type="entry name" value="POLY(3-HYDROXYALKANOATE) POLYMERASE SUBUNIT PHAC"/>
    <property type="match status" value="1"/>
</dbReference>
<accession>A0ABQ6IWY2</accession>
<dbReference type="Proteomes" id="UP001157126">
    <property type="component" value="Unassembled WGS sequence"/>
</dbReference>
<keyword evidence="4" id="KW-1185">Reference proteome</keyword>
<feature type="domain" description="AB hydrolase-1" evidence="1">
    <location>
        <begin position="80"/>
        <end position="189"/>
    </location>
</feature>
<evidence type="ECO:0000259" key="2">
    <source>
        <dbReference type="Pfam" id="PF06850"/>
    </source>
</evidence>
<dbReference type="EMBL" id="BSUO01000001">
    <property type="protein sequence ID" value="GMA41204.1"/>
    <property type="molecule type" value="Genomic_DNA"/>
</dbReference>
<dbReference type="Gene3D" id="3.40.50.1820">
    <property type="entry name" value="alpha/beta hydrolase"/>
    <property type="match status" value="1"/>
</dbReference>
<evidence type="ECO:0000313" key="4">
    <source>
        <dbReference type="Proteomes" id="UP001157126"/>
    </source>
</evidence>
<reference evidence="4" key="1">
    <citation type="journal article" date="2019" name="Int. J. Syst. Evol. Microbiol.">
        <title>The Global Catalogue of Microorganisms (GCM) 10K type strain sequencing project: providing services to taxonomists for standard genome sequencing and annotation.</title>
        <authorList>
            <consortium name="The Broad Institute Genomics Platform"/>
            <consortium name="The Broad Institute Genome Sequencing Center for Infectious Disease"/>
            <person name="Wu L."/>
            <person name="Ma J."/>
        </authorList>
    </citation>
    <scope>NUCLEOTIDE SEQUENCE [LARGE SCALE GENOMIC DNA]</scope>
    <source>
        <strain evidence="4">NBRC 113072</strain>
    </source>
</reference>
<organism evidence="3 4">
    <name type="scientific">Mobilicoccus caccae</name>
    <dbReference type="NCBI Taxonomy" id="1859295"/>
    <lineage>
        <taxon>Bacteria</taxon>
        <taxon>Bacillati</taxon>
        <taxon>Actinomycetota</taxon>
        <taxon>Actinomycetes</taxon>
        <taxon>Micrococcales</taxon>
        <taxon>Dermatophilaceae</taxon>
        <taxon>Mobilicoccus</taxon>
    </lineage>
</organism>
<dbReference type="InterPro" id="IPR000073">
    <property type="entry name" value="AB_hydrolase_1"/>
</dbReference>
<evidence type="ECO:0000259" key="1">
    <source>
        <dbReference type="Pfam" id="PF00561"/>
    </source>
</evidence>
<gene>
    <name evidence="3" type="ORF">GCM10025883_32490</name>
</gene>
<dbReference type="Pfam" id="PF00561">
    <property type="entry name" value="Abhydrolase_1"/>
    <property type="match status" value="1"/>
</dbReference>
<proteinExistence type="predicted"/>
<dbReference type="InterPro" id="IPR009656">
    <property type="entry name" value="PHB_depo_C"/>
</dbReference>
<dbReference type="InterPro" id="IPR051321">
    <property type="entry name" value="PHA/PHB_synthase"/>
</dbReference>
<evidence type="ECO:0000313" key="3">
    <source>
        <dbReference type="EMBL" id="GMA41204.1"/>
    </source>
</evidence>
<name>A0ABQ6IWY2_9MICO</name>